<sequence length="204" mass="22212">MMLDRRRHCRCCRRHRSSLLGLAFLHAANAAVRLPVPTVIRPLCKPRLPAEACGHTCARRHFDACRAATRVVAACVCAGVVGAVRRVAQRHRLGREAECGALYRRRGRRRCCCGFGVKAKEEAACRVDRAEVRAGQTMHRGGGFGGATAGERGRVGEGGAEGRRLGAGGLRRPEGLWQAPHGLVGRAGEIQLQNIVFLRHDQQL</sequence>
<reference evidence="3" key="1">
    <citation type="submission" date="2019-12" db="EMBL/GenBank/DDBJ databases">
        <title>An insight into the sialome of adult female Ixodes ricinus ticks feeding for 6 days.</title>
        <authorList>
            <person name="Perner J."/>
            <person name="Ribeiro J.M.C."/>
        </authorList>
    </citation>
    <scope>NUCLEOTIDE SEQUENCE</scope>
    <source>
        <strain evidence="3">Semi-engorged</strain>
        <tissue evidence="3">Salivary glands</tissue>
    </source>
</reference>
<feature type="signal peptide" evidence="2">
    <location>
        <begin position="1"/>
        <end position="30"/>
    </location>
</feature>
<accession>A0A6B0V1Q1</accession>
<name>A0A6B0V1Q1_IXORI</name>
<proteinExistence type="predicted"/>
<evidence type="ECO:0000256" key="2">
    <source>
        <dbReference type="SAM" id="SignalP"/>
    </source>
</evidence>
<protein>
    <submittedName>
        <fullName evidence="3">Putative secreted protein</fullName>
    </submittedName>
</protein>
<evidence type="ECO:0000256" key="1">
    <source>
        <dbReference type="SAM" id="MobiDB-lite"/>
    </source>
</evidence>
<keyword evidence="2" id="KW-0732">Signal</keyword>
<feature type="compositionally biased region" description="Basic and acidic residues" evidence="1">
    <location>
        <begin position="151"/>
        <end position="164"/>
    </location>
</feature>
<evidence type="ECO:0000313" key="3">
    <source>
        <dbReference type="EMBL" id="MXU96087.1"/>
    </source>
</evidence>
<dbReference type="AlphaFoldDB" id="A0A6B0V1Q1"/>
<feature type="region of interest" description="Disordered" evidence="1">
    <location>
        <begin position="139"/>
        <end position="164"/>
    </location>
</feature>
<feature type="chain" id="PRO_5025609086" evidence="2">
    <location>
        <begin position="31"/>
        <end position="204"/>
    </location>
</feature>
<dbReference type="EMBL" id="GIFC01014004">
    <property type="protein sequence ID" value="MXU96087.1"/>
    <property type="molecule type" value="Transcribed_RNA"/>
</dbReference>
<organism evidence="3">
    <name type="scientific">Ixodes ricinus</name>
    <name type="common">Common tick</name>
    <name type="synonym">Acarus ricinus</name>
    <dbReference type="NCBI Taxonomy" id="34613"/>
    <lineage>
        <taxon>Eukaryota</taxon>
        <taxon>Metazoa</taxon>
        <taxon>Ecdysozoa</taxon>
        <taxon>Arthropoda</taxon>
        <taxon>Chelicerata</taxon>
        <taxon>Arachnida</taxon>
        <taxon>Acari</taxon>
        <taxon>Parasitiformes</taxon>
        <taxon>Ixodida</taxon>
        <taxon>Ixodoidea</taxon>
        <taxon>Ixodidae</taxon>
        <taxon>Ixodinae</taxon>
        <taxon>Ixodes</taxon>
    </lineage>
</organism>